<evidence type="ECO:0000256" key="1">
    <source>
        <dbReference type="SAM" id="MobiDB-lite"/>
    </source>
</evidence>
<protein>
    <submittedName>
        <fullName evidence="3">Glycosyl hydrolase</fullName>
    </submittedName>
</protein>
<keyword evidence="3" id="KW-0378">Hydrolase</keyword>
<reference evidence="3 4" key="1">
    <citation type="submission" date="2024-09" db="EMBL/GenBank/DDBJ databases">
        <authorList>
            <person name="Sun Q."/>
            <person name="Mori K."/>
        </authorList>
    </citation>
    <scope>NUCLEOTIDE SEQUENCE [LARGE SCALE GENOMIC DNA]</scope>
    <source>
        <strain evidence="3 4">CCM 7650</strain>
    </source>
</reference>
<sequence length="1050" mass="116008">MKKILLIGLVLMLAFPGFSQRGRGNTSNTPTVNFDPELYSGLEWRNIGPFRGGRSNAVTGVPGNDQVYFAGYTGGGIWKTENAGISWKNISDGQLATSSVGDIAISESDPNVIYVGMGEHAIRGVMTSYGDGVYKSTDGGKNWKNVGLEKTRHISDVVIHPQNSDIVYVAAQGAAHGASEDRGIYKSMDGGQTWKKVLYVDENTGASSLSMDYNNPRILYAATWEHIRLPWQVRSGGAGCAIWKSVDGGETWEKINNGLPKEMGKIGISVSRANSDRVYAIVEAEKSVAGVYRSDNGGQSWTHMTNNALLTSRSWYYTEVMADPKNPEVVYVMNSPLTKSIDGGKTFTVVPVRHVDTHDIWINPDNPSNVILGDDGGAEISFDGGKSWSTQDNQPTAQFYRVNVDNMFPYKVYGGQQDNSSVVIKSRNNYIGLTEKDWFIGPGCESAFVAFDPNNPVLLYGGCYQGIIDVLDMDNGHTKDIRANPANILAYDAQAMKYRFNWNAPLLASPHDYNTIYHGGNVLLKTTNGGLSWEEISPDLTRNEKSKQGPGGAPITNEGAGGENYNTLSYVIESPHEQGVIYTGSDCGLVHITRDGGATWQNITPAGLPESLIQSIEVSPHDKGTAYIAATRYKFNDFRTMSYKTTDYGKTWQPINAGIQQDDFIKVIREDKKVKDILYAGAERGFYISFNAGANWHQLQLNLPVVPITDITFADNDMVISTAGRAFWILDDLSALQQSKGKLGALQIFQPKPTYKYEGYIPSWMDLPPGIGENPMTGVILDYYLPEEADSLDLKLEILNSAGKVVRSYSNKKDENFKPFPGGPSPAPVIPAKKGLNRFAWDFRGATLLEIPNAFVYGDYSGHRLAPGKYVARLTFEGVSTEASIEVVQDPNLKNVSPQDWIAQQQLLEKASTLLTEIHQSVNDMRNVKSQLEHHNSLLKNREDSKELLTSGEELIKKLTDWESKIVETRQSNFQDVINFPSQLNAQFFELKSAIDVHDPRLTDAVKGRLGELEATWNSYQVVLNGLIQKEIPAYNEQYKSKNIPAIIKD</sequence>
<evidence type="ECO:0000313" key="3">
    <source>
        <dbReference type="EMBL" id="MFC0262873.1"/>
    </source>
</evidence>
<keyword evidence="2" id="KW-0732">Signal</keyword>
<name>A0ABV6FSQ7_9BACT</name>
<dbReference type="Gene3D" id="2.130.10.10">
    <property type="entry name" value="YVTN repeat-like/Quinoprotein amine dehydrogenase"/>
    <property type="match status" value="4"/>
</dbReference>
<dbReference type="PANTHER" id="PTHR12106:SF27">
    <property type="entry name" value="SORTILIN-RELATED RECEPTOR"/>
    <property type="match status" value="1"/>
</dbReference>
<evidence type="ECO:0000256" key="2">
    <source>
        <dbReference type="SAM" id="SignalP"/>
    </source>
</evidence>
<dbReference type="InterPro" id="IPR015943">
    <property type="entry name" value="WD40/YVTN_repeat-like_dom_sf"/>
</dbReference>
<dbReference type="PANTHER" id="PTHR12106">
    <property type="entry name" value="SORTILIN RELATED"/>
    <property type="match status" value="1"/>
</dbReference>
<evidence type="ECO:0000313" key="4">
    <source>
        <dbReference type="Proteomes" id="UP001589797"/>
    </source>
</evidence>
<organism evidence="3 4">
    <name type="scientific">Fontibacter flavus</name>
    <dbReference type="NCBI Taxonomy" id="654838"/>
    <lineage>
        <taxon>Bacteria</taxon>
        <taxon>Pseudomonadati</taxon>
        <taxon>Bacteroidota</taxon>
        <taxon>Cytophagia</taxon>
        <taxon>Cytophagales</taxon>
        <taxon>Cyclobacteriaceae</taxon>
        <taxon>Fontibacter</taxon>
    </lineage>
</organism>
<dbReference type="Proteomes" id="UP001589797">
    <property type="component" value="Unassembled WGS sequence"/>
</dbReference>
<feature type="region of interest" description="Disordered" evidence="1">
    <location>
        <begin position="541"/>
        <end position="560"/>
    </location>
</feature>
<dbReference type="CDD" id="cd15482">
    <property type="entry name" value="Sialidase_non-viral"/>
    <property type="match status" value="1"/>
</dbReference>
<dbReference type="Gene3D" id="2.60.40.4070">
    <property type="match status" value="1"/>
</dbReference>
<dbReference type="EMBL" id="JBHLWI010000027">
    <property type="protein sequence ID" value="MFC0262873.1"/>
    <property type="molecule type" value="Genomic_DNA"/>
</dbReference>
<feature type="chain" id="PRO_5045572671" evidence="2">
    <location>
        <begin position="22"/>
        <end position="1050"/>
    </location>
</feature>
<dbReference type="GO" id="GO:0016787">
    <property type="term" value="F:hydrolase activity"/>
    <property type="evidence" value="ECO:0007669"/>
    <property type="project" value="UniProtKB-KW"/>
</dbReference>
<gene>
    <name evidence="3" type="ORF">ACFFIP_09280</name>
</gene>
<dbReference type="SUPFAM" id="SSF110296">
    <property type="entry name" value="Oligoxyloglucan reducing end-specific cellobiohydrolase"/>
    <property type="match status" value="2"/>
</dbReference>
<dbReference type="InterPro" id="IPR050310">
    <property type="entry name" value="VPS10-sortilin"/>
</dbReference>
<dbReference type="RefSeq" id="WP_382387329.1">
    <property type="nucleotide sequence ID" value="NZ_JBHLWI010000027.1"/>
</dbReference>
<accession>A0ABV6FSQ7</accession>
<keyword evidence="4" id="KW-1185">Reference proteome</keyword>
<feature type="signal peptide" evidence="2">
    <location>
        <begin position="1"/>
        <end position="21"/>
    </location>
</feature>
<proteinExistence type="predicted"/>
<comment type="caution">
    <text evidence="3">The sequence shown here is derived from an EMBL/GenBank/DDBJ whole genome shotgun (WGS) entry which is preliminary data.</text>
</comment>